<evidence type="ECO:0000313" key="12">
    <source>
        <dbReference type="EMBL" id="SCX93828.1"/>
    </source>
</evidence>
<dbReference type="GO" id="GO:0016887">
    <property type="term" value="F:ATP hydrolysis activity"/>
    <property type="evidence" value="ECO:0007669"/>
    <property type="project" value="InterPro"/>
</dbReference>
<dbReference type="PROSITE" id="PS00211">
    <property type="entry name" value="ABC_TRANSPORTER_1"/>
    <property type="match status" value="1"/>
</dbReference>
<keyword evidence="8 9" id="KW-0472">Membrane</keyword>
<dbReference type="Gene3D" id="1.20.1560.10">
    <property type="entry name" value="ABC transporter type 1, transmembrane domain"/>
    <property type="match status" value="1"/>
</dbReference>
<dbReference type="EMBL" id="FMUX01000002">
    <property type="protein sequence ID" value="SCX93828.1"/>
    <property type="molecule type" value="Genomic_DNA"/>
</dbReference>
<gene>
    <name evidence="12" type="ORF">SAMN05216233_102204</name>
</gene>
<dbReference type="Gene3D" id="3.40.50.300">
    <property type="entry name" value="P-loop containing nucleotide triphosphate hydrolases"/>
    <property type="match status" value="1"/>
</dbReference>
<dbReference type="GO" id="GO:0005524">
    <property type="term" value="F:ATP binding"/>
    <property type="evidence" value="ECO:0007669"/>
    <property type="project" value="UniProtKB-KW"/>
</dbReference>
<dbReference type="GO" id="GO:0140359">
    <property type="term" value="F:ABC-type transporter activity"/>
    <property type="evidence" value="ECO:0007669"/>
    <property type="project" value="InterPro"/>
</dbReference>
<feature type="transmembrane region" description="Helical" evidence="9">
    <location>
        <begin position="210"/>
        <end position="228"/>
    </location>
</feature>
<evidence type="ECO:0000256" key="8">
    <source>
        <dbReference type="ARBA" id="ARBA00023136"/>
    </source>
</evidence>
<evidence type="ECO:0000256" key="4">
    <source>
        <dbReference type="ARBA" id="ARBA00022692"/>
    </source>
</evidence>
<evidence type="ECO:0000256" key="1">
    <source>
        <dbReference type="ARBA" id="ARBA00004651"/>
    </source>
</evidence>
<dbReference type="SUPFAM" id="SSF90123">
    <property type="entry name" value="ABC transporter transmembrane region"/>
    <property type="match status" value="1"/>
</dbReference>
<dbReference type="FunFam" id="3.40.50.300:FF:000221">
    <property type="entry name" value="Multidrug ABC transporter ATP-binding protein"/>
    <property type="match status" value="1"/>
</dbReference>
<feature type="domain" description="ABC transporter" evidence="10">
    <location>
        <begin position="408"/>
        <end position="643"/>
    </location>
</feature>
<name>A0A1G5BUH5_9BACT</name>
<feature type="transmembrane region" description="Helical" evidence="9">
    <location>
        <begin position="312"/>
        <end position="334"/>
    </location>
</feature>
<keyword evidence="7 9" id="KW-1133">Transmembrane helix</keyword>
<dbReference type="InterPro" id="IPR017871">
    <property type="entry name" value="ABC_transporter-like_CS"/>
</dbReference>
<dbReference type="InterPro" id="IPR003593">
    <property type="entry name" value="AAA+_ATPase"/>
</dbReference>
<evidence type="ECO:0000256" key="2">
    <source>
        <dbReference type="ARBA" id="ARBA00022448"/>
    </source>
</evidence>
<keyword evidence="3" id="KW-1003">Cell membrane</keyword>
<dbReference type="RefSeq" id="WP_175469486.1">
    <property type="nucleotide sequence ID" value="NZ_FMUX01000002.1"/>
</dbReference>
<keyword evidence="13" id="KW-1185">Reference proteome</keyword>
<dbReference type="PANTHER" id="PTHR24221">
    <property type="entry name" value="ATP-BINDING CASSETTE SUB-FAMILY B"/>
    <property type="match status" value="1"/>
</dbReference>
<feature type="domain" description="ABC transmembrane type-1" evidence="11">
    <location>
        <begin position="36"/>
        <end position="375"/>
    </location>
</feature>
<dbReference type="InterPro" id="IPR011527">
    <property type="entry name" value="ABC1_TM_dom"/>
</dbReference>
<keyword evidence="4 9" id="KW-0812">Transmembrane</keyword>
<dbReference type="SUPFAM" id="SSF52540">
    <property type="entry name" value="P-loop containing nucleoside triphosphate hydrolases"/>
    <property type="match status" value="1"/>
</dbReference>
<keyword evidence="2" id="KW-0813">Transport</keyword>
<evidence type="ECO:0000256" key="5">
    <source>
        <dbReference type="ARBA" id="ARBA00022741"/>
    </source>
</evidence>
<evidence type="ECO:0000256" key="3">
    <source>
        <dbReference type="ARBA" id="ARBA00022475"/>
    </source>
</evidence>
<dbReference type="Proteomes" id="UP000198870">
    <property type="component" value="Unassembled WGS sequence"/>
</dbReference>
<evidence type="ECO:0000256" key="6">
    <source>
        <dbReference type="ARBA" id="ARBA00022840"/>
    </source>
</evidence>
<sequence length="662" mass="73280">MRRGGYIEETDVTQSKDYRLAGRLLPFITPHRGLLVTALLLVIVLTGLDLSIPWITKEALDRYIVPDPGRPETRLVTVDESDPAVRRFLATRPELRTPGEAPLQIPRTALNEADPETRLRLRAADMTGAVKAGLVLLVALFFNFLFGFCQTFVLETMGQRIIHDLRLTLFTHIRKLPVSWYHRNPTGRVVTRLTGDVENLREMFTSVITFVFRDIFLLAGILAMLIILDLRLAAVTLIVIPVAVVAAIGFARRSRSAFRDLRIRIAEINAHLAETIGGMSVIRLFAREKETDAAFKRLSDRHFDAGMAQVRIFALFMPVIEVLNSTALGLIIFYGGYRVMGGFASLGVLVAYISYLRMFFRPIRDIAEKYNILQNAFSSAERLFLILDTPMADDEQPGGDPGGAIDTIAFDDLSFGYTDGEPVLSGVSFTAKKGETIAIVGPTGAGKTSIVSLLVRFWDPQSGTIRVNGTPLSDLDPQRWRSRIAMVMQDPFLFAGTIRENILPDPDSSPSPETLDTALRHAGCGFVLDRLDQGMDTLLTEGGRPLSSGERQLLSIARAFVKNPELLILDEATSYVDSVSESEIQAALSRLMENRTTFLIAHRLSTARHADRILVVKGGRIAESGSHDTLMEQKGIYFRMQQLENGLAAVPSQGLHKSIQKG</sequence>
<proteinExistence type="predicted"/>
<comment type="subcellular location">
    <subcellularLocation>
        <location evidence="1">Cell membrane</location>
        <topology evidence="1">Multi-pass membrane protein</topology>
    </subcellularLocation>
</comment>
<feature type="transmembrane region" description="Helical" evidence="9">
    <location>
        <begin position="132"/>
        <end position="154"/>
    </location>
</feature>
<evidence type="ECO:0000256" key="9">
    <source>
        <dbReference type="SAM" id="Phobius"/>
    </source>
</evidence>
<evidence type="ECO:0000259" key="11">
    <source>
        <dbReference type="PROSITE" id="PS50929"/>
    </source>
</evidence>
<keyword evidence="6 12" id="KW-0067">ATP-binding</keyword>
<dbReference type="PANTHER" id="PTHR24221:SF587">
    <property type="entry name" value="ABC TRANSPORTER RELATED"/>
    <property type="match status" value="1"/>
</dbReference>
<feature type="transmembrane region" description="Helical" evidence="9">
    <location>
        <begin position="340"/>
        <end position="360"/>
    </location>
</feature>
<organism evidence="12 13">
    <name type="scientific">Desulfoluna spongiiphila</name>
    <dbReference type="NCBI Taxonomy" id="419481"/>
    <lineage>
        <taxon>Bacteria</taxon>
        <taxon>Pseudomonadati</taxon>
        <taxon>Thermodesulfobacteriota</taxon>
        <taxon>Desulfobacteria</taxon>
        <taxon>Desulfobacterales</taxon>
        <taxon>Desulfolunaceae</taxon>
        <taxon>Desulfoluna</taxon>
    </lineage>
</organism>
<feature type="transmembrane region" description="Helical" evidence="9">
    <location>
        <begin position="234"/>
        <end position="252"/>
    </location>
</feature>
<dbReference type="InterPro" id="IPR036640">
    <property type="entry name" value="ABC1_TM_sf"/>
</dbReference>
<feature type="transmembrane region" description="Helical" evidence="9">
    <location>
        <begin position="33"/>
        <end position="55"/>
    </location>
</feature>
<evidence type="ECO:0000313" key="13">
    <source>
        <dbReference type="Proteomes" id="UP000198870"/>
    </source>
</evidence>
<dbReference type="InterPro" id="IPR039421">
    <property type="entry name" value="Type_1_exporter"/>
</dbReference>
<dbReference type="CDD" id="cd18544">
    <property type="entry name" value="ABC_6TM_TmrA_like"/>
    <property type="match status" value="1"/>
</dbReference>
<reference evidence="12 13" key="1">
    <citation type="submission" date="2016-10" db="EMBL/GenBank/DDBJ databases">
        <authorList>
            <person name="de Groot N.N."/>
        </authorList>
    </citation>
    <scope>NUCLEOTIDE SEQUENCE [LARGE SCALE GENOMIC DNA]</scope>
    <source>
        <strain evidence="12 13">AA1</strain>
    </source>
</reference>
<evidence type="ECO:0000259" key="10">
    <source>
        <dbReference type="PROSITE" id="PS50893"/>
    </source>
</evidence>
<evidence type="ECO:0000256" key="7">
    <source>
        <dbReference type="ARBA" id="ARBA00022989"/>
    </source>
</evidence>
<dbReference type="Pfam" id="PF00664">
    <property type="entry name" value="ABC_membrane"/>
    <property type="match status" value="1"/>
</dbReference>
<dbReference type="PROSITE" id="PS50893">
    <property type="entry name" value="ABC_TRANSPORTER_2"/>
    <property type="match status" value="1"/>
</dbReference>
<dbReference type="InterPro" id="IPR027417">
    <property type="entry name" value="P-loop_NTPase"/>
</dbReference>
<dbReference type="InterPro" id="IPR003439">
    <property type="entry name" value="ABC_transporter-like_ATP-bd"/>
</dbReference>
<dbReference type="PROSITE" id="PS50929">
    <property type="entry name" value="ABC_TM1F"/>
    <property type="match status" value="1"/>
</dbReference>
<dbReference type="Pfam" id="PF00005">
    <property type="entry name" value="ABC_tran"/>
    <property type="match status" value="1"/>
</dbReference>
<protein>
    <submittedName>
        <fullName evidence="12">ATP-binding cassette, subfamily B</fullName>
    </submittedName>
</protein>
<keyword evidence="5" id="KW-0547">Nucleotide-binding</keyword>
<dbReference type="SMART" id="SM00382">
    <property type="entry name" value="AAA"/>
    <property type="match status" value="1"/>
</dbReference>
<dbReference type="GO" id="GO:0005886">
    <property type="term" value="C:plasma membrane"/>
    <property type="evidence" value="ECO:0007669"/>
    <property type="project" value="UniProtKB-SubCell"/>
</dbReference>
<dbReference type="AlphaFoldDB" id="A0A1G5BUH5"/>
<accession>A0A1G5BUH5</accession>
<dbReference type="STRING" id="419481.SAMN05216233_102204"/>